<evidence type="ECO:0000256" key="9">
    <source>
        <dbReference type="ARBA" id="ARBA00022989"/>
    </source>
</evidence>
<dbReference type="InterPro" id="IPR004358">
    <property type="entry name" value="Sig_transdc_His_kin-like_C"/>
</dbReference>
<dbReference type="HOGENOM" id="CLU_000445_89_3_11"/>
<proteinExistence type="predicted"/>
<dbReference type="SUPFAM" id="SSF158472">
    <property type="entry name" value="HAMP domain-like"/>
    <property type="match status" value="1"/>
</dbReference>
<gene>
    <name evidence="15" type="ordered locus">BN6_17640</name>
</gene>
<dbReference type="SMART" id="SM00304">
    <property type="entry name" value="HAMP"/>
    <property type="match status" value="1"/>
</dbReference>
<dbReference type="RefSeq" id="WP_015099198.1">
    <property type="nucleotide sequence ID" value="NC_019673.1"/>
</dbReference>
<comment type="subcellular location">
    <subcellularLocation>
        <location evidence="3">Cell membrane</location>
    </subcellularLocation>
    <subcellularLocation>
        <location evidence="2">Membrane</location>
        <topology evidence="2">Multi-pass membrane protein</topology>
    </subcellularLocation>
</comment>
<reference evidence="15 16" key="1">
    <citation type="journal article" date="2012" name="BMC Genomics">
        <title>Complete genome sequence of Saccharothrix espanaensis DSM 44229T and comparison to the other completely sequenced Pseudonocardiaceae.</title>
        <authorList>
            <person name="Strobel T."/>
            <person name="Al-Dilaimi A."/>
            <person name="Blom J."/>
            <person name="Gessner A."/>
            <person name="Kalinowski J."/>
            <person name="Luzhetska M."/>
            <person name="Puhler A."/>
            <person name="Szczepanowski R."/>
            <person name="Bechthold A."/>
            <person name="Ruckert C."/>
        </authorList>
    </citation>
    <scope>NUCLEOTIDE SEQUENCE [LARGE SCALE GENOMIC DNA]</scope>
    <source>
        <strain evidence="16">ATCC 51144 / DSM 44229 / JCM 9112 / NBRC 15066 / NRRL 15764</strain>
    </source>
</reference>
<dbReference type="InterPro" id="IPR005467">
    <property type="entry name" value="His_kinase_dom"/>
</dbReference>
<dbReference type="Gene3D" id="6.10.340.10">
    <property type="match status" value="1"/>
</dbReference>
<dbReference type="Pfam" id="PF00672">
    <property type="entry name" value="HAMP"/>
    <property type="match status" value="1"/>
</dbReference>
<dbReference type="PATRIC" id="fig|1179773.3.peg.1769"/>
<dbReference type="Pfam" id="PF00512">
    <property type="entry name" value="HisKA"/>
    <property type="match status" value="1"/>
</dbReference>
<dbReference type="EMBL" id="HE804045">
    <property type="protein sequence ID" value="CCH29085.1"/>
    <property type="molecule type" value="Genomic_DNA"/>
</dbReference>
<evidence type="ECO:0000256" key="3">
    <source>
        <dbReference type="ARBA" id="ARBA00004236"/>
    </source>
</evidence>
<dbReference type="Gene3D" id="1.10.287.130">
    <property type="match status" value="1"/>
</dbReference>
<dbReference type="STRING" id="1179773.BN6_17640"/>
<keyword evidence="10" id="KW-0902">Two-component regulatory system</keyword>
<evidence type="ECO:0000313" key="16">
    <source>
        <dbReference type="Proteomes" id="UP000006281"/>
    </source>
</evidence>
<evidence type="ECO:0000256" key="7">
    <source>
        <dbReference type="ARBA" id="ARBA00022692"/>
    </source>
</evidence>
<feature type="transmembrane region" description="Helical" evidence="12">
    <location>
        <begin position="82"/>
        <end position="105"/>
    </location>
</feature>
<sequence length="376" mass="39785">MTGRWGVRARLTALYGGLFALAGAVLLAVTYLLVRQSLDGGGTTAVPDLLALRKLGGAPLDEVVESFRAAEERYRDGVLDSLVAWGALALLCVGLVAVGVGWLVARRALDPVHRITETARRITAGQGLHERIPAQGARDEVAELAGTFNAMLDRLDRAFDGQRRFVADASHEMRTPLAVKRALIEVAITRPGASADARRLGAELLEVNARHERLIDGLLALADAETEPAERTPTDLAGIAEHVLRQSGAADVGVEVLRDLGPASVDGDPVLLERLVRNLVDNAVKHNHAGGRLEVVSRDGVLVVANTGPEIQPYEVEGLFRPFRRLDRARTTTGERGLGLGLSIVRAIAAAHGGTVTAAPRADGGLEVTVRFGGGG</sequence>
<dbReference type="PRINTS" id="PR00344">
    <property type="entry name" value="BCTRLSENSOR"/>
</dbReference>
<accession>K0JPR9</accession>
<dbReference type="InterPro" id="IPR003594">
    <property type="entry name" value="HATPase_dom"/>
</dbReference>
<dbReference type="eggNOG" id="COG4251">
    <property type="taxonomic scope" value="Bacteria"/>
</dbReference>
<name>K0JPR9_SACES</name>
<evidence type="ECO:0000256" key="1">
    <source>
        <dbReference type="ARBA" id="ARBA00000085"/>
    </source>
</evidence>
<evidence type="ECO:0000256" key="10">
    <source>
        <dbReference type="ARBA" id="ARBA00023012"/>
    </source>
</evidence>
<dbReference type="GO" id="GO:0000155">
    <property type="term" value="F:phosphorelay sensor kinase activity"/>
    <property type="evidence" value="ECO:0007669"/>
    <property type="project" value="InterPro"/>
</dbReference>
<keyword evidence="6 15" id="KW-0808">Transferase</keyword>
<evidence type="ECO:0000259" key="14">
    <source>
        <dbReference type="PROSITE" id="PS50885"/>
    </source>
</evidence>
<dbReference type="SMART" id="SM00387">
    <property type="entry name" value="HATPase_c"/>
    <property type="match status" value="1"/>
</dbReference>
<evidence type="ECO:0000256" key="4">
    <source>
        <dbReference type="ARBA" id="ARBA00012438"/>
    </source>
</evidence>
<dbReference type="BioCyc" id="SESP1179773:BN6_RS08645-MONOMER"/>
<dbReference type="InterPro" id="IPR036890">
    <property type="entry name" value="HATPase_C_sf"/>
</dbReference>
<dbReference type="CDD" id="cd00075">
    <property type="entry name" value="HATPase"/>
    <property type="match status" value="1"/>
</dbReference>
<dbReference type="GO" id="GO:0005886">
    <property type="term" value="C:plasma membrane"/>
    <property type="evidence" value="ECO:0007669"/>
    <property type="project" value="UniProtKB-SubCell"/>
</dbReference>
<dbReference type="Gene3D" id="3.30.565.10">
    <property type="entry name" value="Histidine kinase-like ATPase, C-terminal domain"/>
    <property type="match status" value="1"/>
</dbReference>
<dbReference type="InterPro" id="IPR036097">
    <property type="entry name" value="HisK_dim/P_sf"/>
</dbReference>
<dbReference type="AlphaFoldDB" id="K0JPR9"/>
<dbReference type="Pfam" id="PF02518">
    <property type="entry name" value="HATPase_c"/>
    <property type="match status" value="1"/>
</dbReference>
<evidence type="ECO:0000256" key="11">
    <source>
        <dbReference type="ARBA" id="ARBA00023136"/>
    </source>
</evidence>
<dbReference type="PROSITE" id="PS50109">
    <property type="entry name" value="HIS_KIN"/>
    <property type="match status" value="1"/>
</dbReference>
<dbReference type="OrthoDB" id="9786919at2"/>
<dbReference type="PANTHER" id="PTHR45436">
    <property type="entry name" value="SENSOR HISTIDINE KINASE YKOH"/>
    <property type="match status" value="1"/>
</dbReference>
<feature type="domain" description="HAMP" evidence="14">
    <location>
        <begin position="106"/>
        <end position="160"/>
    </location>
</feature>
<dbReference type="InterPro" id="IPR050428">
    <property type="entry name" value="TCS_sensor_his_kinase"/>
</dbReference>
<evidence type="ECO:0000256" key="5">
    <source>
        <dbReference type="ARBA" id="ARBA00022553"/>
    </source>
</evidence>
<dbReference type="SMART" id="SM00388">
    <property type="entry name" value="HisKA"/>
    <property type="match status" value="1"/>
</dbReference>
<dbReference type="PROSITE" id="PS50885">
    <property type="entry name" value="HAMP"/>
    <property type="match status" value="1"/>
</dbReference>
<dbReference type="EC" id="2.7.13.3" evidence="4"/>
<evidence type="ECO:0000256" key="12">
    <source>
        <dbReference type="SAM" id="Phobius"/>
    </source>
</evidence>
<dbReference type="CDD" id="cd06225">
    <property type="entry name" value="HAMP"/>
    <property type="match status" value="1"/>
</dbReference>
<keyword evidence="11 12" id="KW-0472">Membrane</keyword>
<dbReference type="PANTHER" id="PTHR45436:SF15">
    <property type="entry name" value="SENSOR HISTIDINE KINASE CUSS"/>
    <property type="match status" value="1"/>
</dbReference>
<keyword evidence="8" id="KW-0418">Kinase</keyword>
<evidence type="ECO:0000256" key="6">
    <source>
        <dbReference type="ARBA" id="ARBA00022679"/>
    </source>
</evidence>
<comment type="catalytic activity">
    <reaction evidence="1">
        <text>ATP + protein L-histidine = ADP + protein N-phospho-L-histidine.</text>
        <dbReference type="EC" id="2.7.13.3"/>
    </reaction>
</comment>
<dbReference type="KEGG" id="sesp:BN6_17640"/>
<evidence type="ECO:0000313" key="15">
    <source>
        <dbReference type="EMBL" id="CCH29085.1"/>
    </source>
</evidence>
<dbReference type="Proteomes" id="UP000006281">
    <property type="component" value="Chromosome"/>
</dbReference>
<protein>
    <recommendedName>
        <fullName evidence="4">histidine kinase</fullName>
        <ecNumber evidence="4">2.7.13.3</ecNumber>
    </recommendedName>
</protein>
<dbReference type="SUPFAM" id="SSF55874">
    <property type="entry name" value="ATPase domain of HSP90 chaperone/DNA topoisomerase II/histidine kinase"/>
    <property type="match status" value="1"/>
</dbReference>
<organism evidence="15 16">
    <name type="scientific">Saccharothrix espanaensis (strain ATCC 51144 / DSM 44229 / JCM 9112 / NBRC 15066 / NRRL 15764)</name>
    <dbReference type="NCBI Taxonomy" id="1179773"/>
    <lineage>
        <taxon>Bacteria</taxon>
        <taxon>Bacillati</taxon>
        <taxon>Actinomycetota</taxon>
        <taxon>Actinomycetes</taxon>
        <taxon>Pseudonocardiales</taxon>
        <taxon>Pseudonocardiaceae</taxon>
        <taxon>Saccharothrix</taxon>
    </lineage>
</organism>
<evidence type="ECO:0000256" key="2">
    <source>
        <dbReference type="ARBA" id="ARBA00004141"/>
    </source>
</evidence>
<dbReference type="CDD" id="cd00082">
    <property type="entry name" value="HisKA"/>
    <property type="match status" value="1"/>
</dbReference>
<dbReference type="InterPro" id="IPR003660">
    <property type="entry name" value="HAMP_dom"/>
</dbReference>
<evidence type="ECO:0000259" key="13">
    <source>
        <dbReference type="PROSITE" id="PS50109"/>
    </source>
</evidence>
<evidence type="ECO:0000256" key="8">
    <source>
        <dbReference type="ARBA" id="ARBA00022777"/>
    </source>
</evidence>
<dbReference type="InterPro" id="IPR003661">
    <property type="entry name" value="HisK_dim/P_dom"/>
</dbReference>
<feature type="transmembrane region" description="Helical" evidence="12">
    <location>
        <begin position="12"/>
        <end position="34"/>
    </location>
</feature>
<keyword evidence="5" id="KW-0597">Phosphoprotein</keyword>
<keyword evidence="7 12" id="KW-0812">Transmembrane</keyword>
<dbReference type="SUPFAM" id="SSF47384">
    <property type="entry name" value="Homodimeric domain of signal transducing histidine kinase"/>
    <property type="match status" value="1"/>
</dbReference>
<feature type="domain" description="Histidine kinase" evidence="13">
    <location>
        <begin position="168"/>
        <end position="376"/>
    </location>
</feature>
<keyword evidence="16" id="KW-1185">Reference proteome</keyword>
<keyword evidence="9 12" id="KW-1133">Transmembrane helix</keyword>